<dbReference type="SUPFAM" id="SSF52317">
    <property type="entry name" value="Class I glutamine amidotransferase-like"/>
    <property type="match status" value="1"/>
</dbReference>
<reference evidence="10 11" key="1">
    <citation type="submission" date="2020-11" db="EMBL/GenBank/DDBJ databases">
        <title>Kefir isolates.</title>
        <authorList>
            <person name="Marcisauskas S."/>
            <person name="Kim Y."/>
            <person name="Blasche S."/>
        </authorList>
    </citation>
    <scope>NUCLEOTIDE SEQUENCE [LARGE SCALE GENOMIC DNA]</scope>
    <source>
        <strain evidence="10 11">KR</strain>
    </source>
</reference>
<dbReference type="GO" id="GO:0004359">
    <property type="term" value="F:glutaminase activity"/>
    <property type="evidence" value="ECO:0007669"/>
    <property type="project" value="UniProtKB-EC"/>
</dbReference>
<accession>A0A9P6W2K1</accession>
<evidence type="ECO:0000256" key="3">
    <source>
        <dbReference type="ARBA" id="ARBA00022801"/>
    </source>
</evidence>
<feature type="region of interest" description="Disordered" evidence="9">
    <location>
        <begin position="164"/>
        <end position="186"/>
    </location>
</feature>
<feature type="binding site" evidence="8">
    <location>
        <begin position="57"/>
        <end position="59"/>
    </location>
    <ligand>
        <name>L-glutamine</name>
        <dbReference type="ChEBI" id="CHEBI:58359"/>
    </ligand>
</feature>
<evidence type="ECO:0000256" key="8">
    <source>
        <dbReference type="PIRSR" id="PIRSR005639-2"/>
    </source>
</evidence>
<name>A0A9P6W2K1_RHOMI</name>
<dbReference type="GO" id="GO:0008614">
    <property type="term" value="P:pyridoxine metabolic process"/>
    <property type="evidence" value="ECO:0007669"/>
    <property type="project" value="TreeGrafter"/>
</dbReference>
<keyword evidence="4" id="KW-0315">Glutamine amidotransferase</keyword>
<dbReference type="EC" id="3.5.1.2" evidence="2"/>
<keyword evidence="5" id="KW-0456">Lyase</keyword>
<feature type="binding site" evidence="8">
    <location>
        <begin position="156"/>
        <end position="157"/>
    </location>
    <ligand>
        <name>L-glutamine</name>
        <dbReference type="ChEBI" id="CHEBI:58359"/>
    </ligand>
</feature>
<evidence type="ECO:0000313" key="11">
    <source>
        <dbReference type="Proteomes" id="UP000777482"/>
    </source>
</evidence>
<dbReference type="GO" id="GO:0016829">
    <property type="term" value="F:lyase activity"/>
    <property type="evidence" value="ECO:0007669"/>
    <property type="project" value="UniProtKB-KW"/>
</dbReference>
<organism evidence="10 11">
    <name type="scientific">Rhodotorula mucilaginosa</name>
    <name type="common">Yeast</name>
    <name type="synonym">Rhodotorula rubra</name>
    <dbReference type="NCBI Taxonomy" id="5537"/>
    <lineage>
        <taxon>Eukaryota</taxon>
        <taxon>Fungi</taxon>
        <taxon>Dikarya</taxon>
        <taxon>Basidiomycota</taxon>
        <taxon>Pucciniomycotina</taxon>
        <taxon>Microbotryomycetes</taxon>
        <taxon>Sporidiobolales</taxon>
        <taxon>Sporidiobolaceae</taxon>
        <taxon>Rhodotorula</taxon>
    </lineage>
</organism>
<dbReference type="Pfam" id="PF01174">
    <property type="entry name" value="SNO"/>
    <property type="match status" value="1"/>
</dbReference>
<evidence type="ECO:0000256" key="2">
    <source>
        <dbReference type="ARBA" id="ARBA00012918"/>
    </source>
</evidence>
<comment type="catalytic activity">
    <reaction evidence="6">
        <text>L-glutamine + H2O = L-glutamate + NH4(+)</text>
        <dbReference type="Rhea" id="RHEA:15889"/>
        <dbReference type="ChEBI" id="CHEBI:15377"/>
        <dbReference type="ChEBI" id="CHEBI:28938"/>
        <dbReference type="ChEBI" id="CHEBI:29985"/>
        <dbReference type="ChEBI" id="CHEBI:58359"/>
        <dbReference type="EC" id="3.5.1.2"/>
    </reaction>
</comment>
<gene>
    <name evidence="10" type="ORF">C6P46_004428</name>
</gene>
<sequence length="256" mass="27470">MRNTPTRNAIGVLALQGSFAEHVHALHSLPEQTRLPVVQVRSPQDLAQCRGLIIPGGESTAIALLINQSGLYEPLLEFVRLAKQGTGQRAIWGTCAGAILLAREIDGPTTAGWKGLDAIDVRVSRNRFGRQLQSFAEPLVLDFLSPPTPPLLATFIRAPALHSLLPPPPTSSDPTSEDEDRAPPPVECLVRLPPKLLATVAPAKPALGTAATTQTPAGPMNDVVMWKQGDILASSWHPELNKDDARVHEWGSCSSH</sequence>
<proteinExistence type="inferred from homology"/>
<dbReference type="Gene3D" id="3.40.50.880">
    <property type="match status" value="1"/>
</dbReference>
<dbReference type="AlphaFoldDB" id="A0A9P6W2K1"/>
<dbReference type="InterPro" id="IPR029062">
    <property type="entry name" value="Class_I_gatase-like"/>
</dbReference>
<comment type="caution">
    <text evidence="10">The sequence shown here is derived from an EMBL/GenBank/DDBJ whole genome shotgun (WGS) entry which is preliminary data.</text>
</comment>
<comment type="similarity">
    <text evidence="1">Belongs to the glutaminase PdxT/SNO family.</text>
</comment>
<dbReference type="GO" id="GO:1903600">
    <property type="term" value="C:glutaminase complex"/>
    <property type="evidence" value="ECO:0007669"/>
    <property type="project" value="TreeGrafter"/>
</dbReference>
<dbReference type="GO" id="GO:0042823">
    <property type="term" value="P:pyridoxal phosphate biosynthetic process"/>
    <property type="evidence" value="ECO:0007669"/>
    <property type="project" value="InterPro"/>
</dbReference>
<keyword evidence="3" id="KW-0378">Hydrolase</keyword>
<feature type="active site" description="Charge relay system" evidence="7">
    <location>
        <position position="237"/>
    </location>
</feature>
<dbReference type="InterPro" id="IPR002161">
    <property type="entry name" value="PdxT/SNO"/>
</dbReference>
<dbReference type="GO" id="GO:0005829">
    <property type="term" value="C:cytosol"/>
    <property type="evidence" value="ECO:0007669"/>
    <property type="project" value="TreeGrafter"/>
</dbReference>
<protein>
    <recommendedName>
        <fullName evidence="2">glutaminase</fullName>
        <ecNumber evidence="2">3.5.1.2</ecNumber>
    </recommendedName>
</protein>
<dbReference type="NCBIfam" id="TIGR03800">
    <property type="entry name" value="PLP_synth_Pdx2"/>
    <property type="match status" value="1"/>
</dbReference>
<dbReference type="PANTHER" id="PTHR31559:SF0">
    <property type="entry name" value="PYRIDOXAL 5'-PHOSPHATE SYNTHASE SUBUNIT SNO1-RELATED"/>
    <property type="match status" value="1"/>
</dbReference>
<dbReference type="PIRSF" id="PIRSF005639">
    <property type="entry name" value="Glut_amidoT_SNO"/>
    <property type="match status" value="1"/>
</dbReference>
<evidence type="ECO:0000256" key="5">
    <source>
        <dbReference type="ARBA" id="ARBA00023239"/>
    </source>
</evidence>
<evidence type="ECO:0000256" key="7">
    <source>
        <dbReference type="PIRSR" id="PIRSR005639-1"/>
    </source>
</evidence>
<dbReference type="PROSITE" id="PS51130">
    <property type="entry name" value="PDXT_SNO_2"/>
    <property type="match status" value="1"/>
</dbReference>
<evidence type="ECO:0000256" key="1">
    <source>
        <dbReference type="ARBA" id="ARBA00008345"/>
    </source>
</evidence>
<feature type="active site" description="Nucleophile" evidence="7">
    <location>
        <position position="95"/>
    </location>
</feature>
<dbReference type="PANTHER" id="PTHR31559">
    <property type="entry name" value="PYRIDOXAL 5'-PHOSPHATE SYNTHASE SUBUNIT SNO"/>
    <property type="match status" value="1"/>
</dbReference>
<evidence type="ECO:0000313" key="10">
    <source>
        <dbReference type="EMBL" id="KAG0660744.1"/>
    </source>
</evidence>
<dbReference type="PROSITE" id="PS01236">
    <property type="entry name" value="PDXT_SNO_1"/>
    <property type="match status" value="1"/>
</dbReference>
<dbReference type="OrthoDB" id="2039at2759"/>
<keyword evidence="11" id="KW-1185">Reference proteome</keyword>
<feature type="active site" description="Charge relay system" evidence="7">
    <location>
        <position position="239"/>
    </location>
</feature>
<evidence type="ECO:0000256" key="4">
    <source>
        <dbReference type="ARBA" id="ARBA00022962"/>
    </source>
</evidence>
<feature type="binding site" evidence="8">
    <location>
        <position position="125"/>
    </location>
    <ligand>
        <name>L-glutamine</name>
        <dbReference type="ChEBI" id="CHEBI:58359"/>
    </ligand>
</feature>
<dbReference type="InterPro" id="IPR021196">
    <property type="entry name" value="PdxT/SNO_CS"/>
</dbReference>
<dbReference type="EMBL" id="PUHQ01000041">
    <property type="protein sequence ID" value="KAG0660744.1"/>
    <property type="molecule type" value="Genomic_DNA"/>
</dbReference>
<evidence type="ECO:0000256" key="6">
    <source>
        <dbReference type="ARBA" id="ARBA00049534"/>
    </source>
</evidence>
<dbReference type="Proteomes" id="UP000777482">
    <property type="component" value="Unassembled WGS sequence"/>
</dbReference>
<evidence type="ECO:0000256" key="9">
    <source>
        <dbReference type="SAM" id="MobiDB-lite"/>
    </source>
</evidence>